<dbReference type="InterPro" id="IPR029021">
    <property type="entry name" value="Prot-tyrosine_phosphatase-like"/>
</dbReference>
<feature type="compositionally biased region" description="Polar residues" evidence="1">
    <location>
        <begin position="246"/>
        <end position="280"/>
    </location>
</feature>
<feature type="region of interest" description="Disordered" evidence="1">
    <location>
        <begin position="244"/>
        <end position="328"/>
    </location>
</feature>
<dbReference type="InterPro" id="IPR000387">
    <property type="entry name" value="Tyr_Pase_dom"/>
</dbReference>
<name>A0A915DC54_9BILA</name>
<feature type="domain" description="Tyrosine specific protein phosphatases" evidence="3">
    <location>
        <begin position="310"/>
        <end position="384"/>
    </location>
</feature>
<dbReference type="WBParaSite" id="jg18320">
    <property type="protein sequence ID" value="jg18320"/>
    <property type="gene ID" value="jg18320"/>
</dbReference>
<feature type="region of interest" description="Disordered" evidence="1">
    <location>
        <begin position="1"/>
        <end position="20"/>
    </location>
</feature>
<dbReference type="PANTHER" id="PTHR45706">
    <property type="entry name" value="TYROSINE-PROTEIN PHOSPHATASE"/>
    <property type="match status" value="1"/>
</dbReference>
<dbReference type="PROSITE" id="PS50055">
    <property type="entry name" value="TYR_PHOSPHATASE_PTP"/>
    <property type="match status" value="1"/>
</dbReference>
<accession>A0A915DC54</accession>
<protein>
    <submittedName>
        <fullName evidence="5">Uncharacterized protein</fullName>
    </submittedName>
</protein>
<evidence type="ECO:0000259" key="2">
    <source>
        <dbReference type="PROSITE" id="PS50055"/>
    </source>
</evidence>
<dbReference type="PROSITE" id="PS50056">
    <property type="entry name" value="TYR_PHOSPHATASE_2"/>
    <property type="match status" value="1"/>
</dbReference>
<evidence type="ECO:0000313" key="5">
    <source>
        <dbReference type="WBParaSite" id="jg18320"/>
    </source>
</evidence>
<dbReference type="PRINTS" id="PR00700">
    <property type="entry name" value="PRTYPHPHTASE"/>
</dbReference>
<dbReference type="SMART" id="SM00404">
    <property type="entry name" value="PTPc_motif"/>
    <property type="match status" value="1"/>
</dbReference>
<feature type="region of interest" description="Disordered" evidence="1">
    <location>
        <begin position="187"/>
        <end position="230"/>
    </location>
</feature>
<dbReference type="PANTHER" id="PTHR45706:SF1">
    <property type="entry name" value="PEZ, ISOFORM A"/>
    <property type="match status" value="1"/>
</dbReference>
<proteinExistence type="predicted"/>
<feature type="compositionally biased region" description="Polar residues" evidence="1">
    <location>
        <begin position="287"/>
        <end position="318"/>
    </location>
</feature>
<dbReference type="Gene3D" id="3.90.190.10">
    <property type="entry name" value="Protein tyrosine phosphatase superfamily"/>
    <property type="match status" value="2"/>
</dbReference>
<evidence type="ECO:0000259" key="3">
    <source>
        <dbReference type="PROSITE" id="PS50056"/>
    </source>
</evidence>
<dbReference type="InterPro" id="IPR003595">
    <property type="entry name" value="Tyr_Pase_cat"/>
</dbReference>
<sequence>MLFNQPGPKPILRRNGSGRNVRVPLDSVSKRLSAGFSTSQCPHNQPKNREGRVFPYEDTRVMLTPHKRNPDGYINASNVQVPIVWARAIVMLVNPHQIQKSDTIPTYWPSKTKEKLNMGGYFVKLISSSTSKFQTTSVLSLKSMSRGERRTIYHLYCADFAEDGVPSSEDSFMGFIDAVNSVKRHIENERRESDSNAYRDNSAKSRSRSIGRRNLSDVTNRLRAQSVETSNTTAGWKKKLSFGAASHNSTTSGNSDNQTSVNGSNSVSTPQSRFVNATSPGNGGQLSNGASHHQYSQSNSVQPRKISSQSTFYTNHQHQSSRDDDQSPLTVVHCTDGAAESGVYVLVEVLIRCIESNVDIEIAQVLRSLRQQRMCLIKNASQYRFVYELIVSFLQKSRLI</sequence>
<evidence type="ECO:0000256" key="1">
    <source>
        <dbReference type="SAM" id="MobiDB-lite"/>
    </source>
</evidence>
<dbReference type="AlphaFoldDB" id="A0A915DC54"/>
<dbReference type="Proteomes" id="UP000887574">
    <property type="component" value="Unplaced"/>
</dbReference>
<dbReference type="SUPFAM" id="SSF52799">
    <property type="entry name" value="(Phosphotyrosine protein) phosphatases II"/>
    <property type="match status" value="1"/>
</dbReference>
<dbReference type="SMART" id="SM00194">
    <property type="entry name" value="PTPc"/>
    <property type="match status" value="1"/>
</dbReference>
<feature type="domain" description="Tyrosine-protein phosphatase" evidence="2">
    <location>
        <begin position="37"/>
        <end position="393"/>
    </location>
</feature>
<reference evidence="5" key="1">
    <citation type="submission" date="2022-11" db="UniProtKB">
        <authorList>
            <consortium name="WormBaseParasite"/>
        </authorList>
    </citation>
    <scope>IDENTIFICATION</scope>
</reference>
<organism evidence="4 5">
    <name type="scientific">Ditylenchus dipsaci</name>
    <dbReference type="NCBI Taxonomy" id="166011"/>
    <lineage>
        <taxon>Eukaryota</taxon>
        <taxon>Metazoa</taxon>
        <taxon>Ecdysozoa</taxon>
        <taxon>Nematoda</taxon>
        <taxon>Chromadorea</taxon>
        <taxon>Rhabditida</taxon>
        <taxon>Tylenchina</taxon>
        <taxon>Tylenchomorpha</taxon>
        <taxon>Sphaerularioidea</taxon>
        <taxon>Anguinidae</taxon>
        <taxon>Anguininae</taxon>
        <taxon>Ditylenchus</taxon>
    </lineage>
</organism>
<feature type="compositionally biased region" description="Polar residues" evidence="1">
    <location>
        <begin position="216"/>
        <end position="230"/>
    </location>
</feature>
<dbReference type="GO" id="GO:0004725">
    <property type="term" value="F:protein tyrosine phosphatase activity"/>
    <property type="evidence" value="ECO:0007669"/>
    <property type="project" value="InterPro"/>
</dbReference>
<keyword evidence="4" id="KW-1185">Reference proteome</keyword>
<dbReference type="Pfam" id="PF00102">
    <property type="entry name" value="Y_phosphatase"/>
    <property type="match status" value="3"/>
</dbReference>
<dbReference type="InterPro" id="IPR000242">
    <property type="entry name" value="PTP_cat"/>
</dbReference>
<evidence type="ECO:0000313" key="4">
    <source>
        <dbReference type="Proteomes" id="UP000887574"/>
    </source>
</evidence>